<evidence type="ECO:0000313" key="2">
    <source>
        <dbReference type="EMBL" id="OGZ31965.1"/>
    </source>
</evidence>
<name>A0A1G2F1N7_9BACT</name>
<reference evidence="2 3" key="1">
    <citation type="journal article" date="2016" name="Nat. Commun.">
        <title>Thousands of microbial genomes shed light on interconnected biogeochemical processes in an aquifer system.</title>
        <authorList>
            <person name="Anantharaman K."/>
            <person name="Brown C.T."/>
            <person name="Hug L.A."/>
            <person name="Sharon I."/>
            <person name="Castelle C.J."/>
            <person name="Probst A.J."/>
            <person name="Thomas B.C."/>
            <person name="Singh A."/>
            <person name="Wilkins M.J."/>
            <person name="Karaoz U."/>
            <person name="Brodie E.L."/>
            <person name="Williams K.H."/>
            <person name="Hubbard S.S."/>
            <person name="Banfield J.F."/>
        </authorList>
    </citation>
    <scope>NUCLEOTIDE SEQUENCE [LARGE SCALE GENOMIC DNA]</scope>
</reference>
<comment type="caution">
    <text evidence="2">The sequence shown here is derived from an EMBL/GenBank/DDBJ whole genome shotgun (WGS) entry which is preliminary data.</text>
</comment>
<dbReference type="EMBL" id="MHMT01000029">
    <property type="protein sequence ID" value="OGZ31965.1"/>
    <property type="molecule type" value="Genomic_DNA"/>
</dbReference>
<dbReference type="Proteomes" id="UP000177810">
    <property type="component" value="Unassembled WGS sequence"/>
</dbReference>
<dbReference type="STRING" id="1801990.A2V69_03600"/>
<feature type="coiled-coil region" evidence="1">
    <location>
        <begin position="81"/>
        <end position="136"/>
    </location>
</feature>
<sequence length="163" mass="19300">MEKEPKFEKKEKKEPVIDIETEKAVLEEWERLGLKSEIEDFVFGFNELFPPGERAVIHSENFESTDKFVKKAEKSFKKFKANNLEVKVKEIEDKARKSMLTFAADELGIDPINPEIVRTEEIIEEIEGEKKKLIVKYFKTNQENLFLIHDTIDWYLQSEEEKK</sequence>
<dbReference type="AlphaFoldDB" id="A0A1G2F1N7"/>
<gene>
    <name evidence="2" type="ORF">A2V69_03600</name>
</gene>
<organism evidence="2 3">
    <name type="scientific">Candidatus Portnoybacteria bacterium RBG_13_40_8</name>
    <dbReference type="NCBI Taxonomy" id="1801990"/>
    <lineage>
        <taxon>Bacteria</taxon>
        <taxon>Candidatus Portnoyibacteriota</taxon>
    </lineage>
</organism>
<accession>A0A1G2F1N7</accession>
<evidence type="ECO:0000313" key="3">
    <source>
        <dbReference type="Proteomes" id="UP000177810"/>
    </source>
</evidence>
<protein>
    <submittedName>
        <fullName evidence="2">Uncharacterized protein</fullName>
    </submittedName>
</protein>
<proteinExistence type="predicted"/>
<keyword evidence="1" id="KW-0175">Coiled coil</keyword>
<evidence type="ECO:0000256" key="1">
    <source>
        <dbReference type="SAM" id="Coils"/>
    </source>
</evidence>